<reference evidence="4" key="1">
    <citation type="submission" date="2023-01" db="EMBL/GenBank/DDBJ databases">
        <title>Genome assembly of the deep-sea coral Lophelia pertusa.</title>
        <authorList>
            <person name="Herrera S."/>
            <person name="Cordes E."/>
        </authorList>
    </citation>
    <scope>NUCLEOTIDE SEQUENCE</scope>
    <source>
        <strain evidence="4">USNM1676648</strain>
        <tissue evidence="4">Polyp</tissue>
    </source>
</reference>
<comment type="caution">
    <text evidence="4">The sequence shown here is derived from an EMBL/GenBank/DDBJ whole genome shotgun (WGS) entry which is preliminary data.</text>
</comment>
<keyword evidence="1" id="KW-0812">Transmembrane</keyword>
<dbReference type="Proteomes" id="UP001163046">
    <property type="component" value="Unassembled WGS sequence"/>
</dbReference>
<dbReference type="Pfam" id="PF00754">
    <property type="entry name" value="F5_F8_type_C"/>
    <property type="match status" value="1"/>
</dbReference>
<dbReference type="SUPFAM" id="SSF49785">
    <property type="entry name" value="Galactose-binding domain-like"/>
    <property type="match status" value="1"/>
</dbReference>
<dbReference type="PROSITE" id="PS50853">
    <property type="entry name" value="FN3"/>
    <property type="match status" value="2"/>
</dbReference>
<keyword evidence="4" id="KW-0808">Transferase</keyword>
<feature type="transmembrane region" description="Helical" evidence="1">
    <location>
        <begin position="470"/>
        <end position="490"/>
    </location>
</feature>
<dbReference type="OrthoDB" id="5987297at2759"/>
<keyword evidence="5" id="KW-1185">Reference proteome</keyword>
<keyword evidence="1" id="KW-0472">Membrane</keyword>
<evidence type="ECO:0000313" key="4">
    <source>
        <dbReference type="EMBL" id="KAJ7372954.1"/>
    </source>
</evidence>
<keyword evidence="4" id="KW-0675">Receptor</keyword>
<dbReference type="InterPro" id="IPR036116">
    <property type="entry name" value="FN3_sf"/>
</dbReference>
<dbReference type="Pfam" id="PF00041">
    <property type="entry name" value="fn3"/>
    <property type="match status" value="1"/>
</dbReference>
<dbReference type="CDD" id="cd00063">
    <property type="entry name" value="FN3"/>
    <property type="match status" value="1"/>
</dbReference>
<keyword evidence="1" id="KW-1133">Transmembrane helix</keyword>
<evidence type="ECO:0000256" key="1">
    <source>
        <dbReference type="SAM" id="Phobius"/>
    </source>
</evidence>
<dbReference type="Gene3D" id="1.10.287.70">
    <property type="match status" value="1"/>
</dbReference>
<dbReference type="SMART" id="SM00060">
    <property type="entry name" value="FN3"/>
    <property type="match status" value="2"/>
</dbReference>
<protein>
    <submittedName>
        <fullName evidence="4">Epithelial discoidin domain-containing receptor 1</fullName>
        <ecNumber evidence="4">2.7.10.1</ecNumber>
    </submittedName>
</protein>
<evidence type="ECO:0000259" key="3">
    <source>
        <dbReference type="PROSITE" id="PS50853"/>
    </source>
</evidence>
<dbReference type="GO" id="GO:0004714">
    <property type="term" value="F:transmembrane receptor protein tyrosine kinase activity"/>
    <property type="evidence" value="ECO:0007669"/>
    <property type="project" value="UniProtKB-EC"/>
</dbReference>
<feature type="transmembrane region" description="Helical" evidence="1">
    <location>
        <begin position="496"/>
        <end position="525"/>
    </location>
</feature>
<dbReference type="EMBL" id="MU826833">
    <property type="protein sequence ID" value="KAJ7372954.1"/>
    <property type="molecule type" value="Genomic_DNA"/>
</dbReference>
<dbReference type="InterPro" id="IPR008979">
    <property type="entry name" value="Galactose-bd-like_sf"/>
</dbReference>
<dbReference type="EC" id="2.7.10.1" evidence="4"/>
<feature type="domain" description="Fibronectin type-III" evidence="3">
    <location>
        <begin position="167"/>
        <end position="258"/>
    </location>
</feature>
<dbReference type="CDD" id="cd00057">
    <property type="entry name" value="FA58C"/>
    <property type="match status" value="1"/>
</dbReference>
<name>A0A9W9Z456_9CNID</name>
<gene>
    <name evidence="4" type="primary">DDR1</name>
    <name evidence="4" type="ORF">OS493_015417</name>
</gene>
<feature type="transmembrane region" description="Helical" evidence="1">
    <location>
        <begin position="674"/>
        <end position="696"/>
    </location>
</feature>
<dbReference type="Gene3D" id="2.60.120.260">
    <property type="entry name" value="Galactose-binding domain-like"/>
    <property type="match status" value="1"/>
</dbReference>
<dbReference type="PROSITE" id="PS01285">
    <property type="entry name" value="FA58C_1"/>
    <property type="match status" value="1"/>
</dbReference>
<dbReference type="InterPro" id="IPR000421">
    <property type="entry name" value="FA58C"/>
</dbReference>
<dbReference type="SUPFAM" id="SSF49265">
    <property type="entry name" value="Fibronectin type III"/>
    <property type="match status" value="1"/>
</dbReference>
<evidence type="ECO:0000313" key="5">
    <source>
        <dbReference type="Proteomes" id="UP001163046"/>
    </source>
</evidence>
<dbReference type="InterPro" id="IPR003961">
    <property type="entry name" value="FN3_dom"/>
</dbReference>
<dbReference type="PROSITE" id="PS50022">
    <property type="entry name" value="FA58C_3"/>
    <property type="match status" value="1"/>
</dbReference>
<feature type="domain" description="F5/8 type C" evidence="2">
    <location>
        <begin position="17"/>
        <end position="156"/>
    </location>
</feature>
<dbReference type="InterPro" id="IPR013783">
    <property type="entry name" value="Ig-like_fold"/>
</dbReference>
<dbReference type="SMART" id="SM00231">
    <property type="entry name" value="FA58C"/>
    <property type="match status" value="1"/>
</dbReference>
<accession>A0A9W9Z456</accession>
<dbReference type="Gene3D" id="2.60.40.10">
    <property type="entry name" value="Immunoglobulins"/>
    <property type="match status" value="1"/>
</dbReference>
<dbReference type="PANTHER" id="PTHR24543">
    <property type="entry name" value="MULTICOPPER OXIDASE-RELATED"/>
    <property type="match status" value="1"/>
</dbReference>
<organism evidence="4 5">
    <name type="scientific">Desmophyllum pertusum</name>
    <dbReference type="NCBI Taxonomy" id="174260"/>
    <lineage>
        <taxon>Eukaryota</taxon>
        <taxon>Metazoa</taxon>
        <taxon>Cnidaria</taxon>
        <taxon>Anthozoa</taxon>
        <taxon>Hexacorallia</taxon>
        <taxon>Scleractinia</taxon>
        <taxon>Caryophylliina</taxon>
        <taxon>Caryophylliidae</taxon>
        <taxon>Desmophyllum</taxon>
    </lineage>
</organism>
<sequence length="769" mass="84107">MPYICKRKGFYLDNTSCLEKATGLETGVIPDNNITASSYIESSPPSSARLGSHVGWCPLNSINAFLQVDLGVAYYVCAVATQGHSDGNFSYVTHYAIQLSLNGTHWTEYEQKFDAASSYYQVKRHDLNSGVVAQFVRFYPEDWHLSPCMRVEIYGTPANPFPLPSVVPAKLSAAFSADGSVVSLSWDPVPEADVNGELVGYAVLVNGSEGILFAAPCFLSLELKNKNLSTHTCIQMAAVSKAGPGKLTNCAKFDVGDPDTTPLRTTATKSSSSSTVKVTWERATEEQLSGDLHGVYIKYQVVSRGGEPILDLHAEPSETVIVCADANEIILNSLTPYTTYKIEVAVLRTGGIGNLSEPVYGETCRCTEHLSVSLVPSPLDSSLTTLLSDLVTSTCGSCGEHNDTKLISAHSSQEKPVSFPVTKTQAFGDTAYSKFIPVISVPGVVVIERKGRDTSALLTKVMTNSIFDSWPIFVFTMVTALLAGIIIWILSIPAKIFAIAWFLVGLVIFALFIASLTSVLTVTVASKMDLNGHSGATGNGKVGKVAVVSDSSEYQMAVKKFRNKIEIGSTFPDLNSMVEALHSGNISSVLLEMYVPLKRKDLFNGSWFHVRDVLEGEITHGVLLQGEGVKLAKEMKNLIVKNNIQTKYLQQNDDVEKSEDESTSVVFFEPSSPYFLNSMLISTGLLLLAIACGLFYQAFCYKVLCENTDDEGTCNCRNMKKDITQSVETFYHNFSKTYHRLREKHKAEIINHMMVNTTKAQRKPQTHDL</sequence>
<dbReference type="AlphaFoldDB" id="A0A9W9Z456"/>
<dbReference type="PANTHER" id="PTHR24543:SF291">
    <property type="entry name" value="SMOKE ALARM, ISOFORM D"/>
    <property type="match status" value="1"/>
</dbReference>
<feature type="domain" description="Fibronectin type-III" evidence="3">
    <location>
        <begin position="261"/>
        <end position="366"/>
    </location>
</feature>
<proteinExistence type="predicted"/>
<evidence type="ECO:0000259" key="2">
    <source>
        <dbReference type="PROSITE" id="PS50022"/>
    </source>
</evidence>